<accession>A0A1I5F4D2</accession>
<gene>
    <name evidence="7" type="ORF">SAMN04489713_104423</name>
</gene>
<dbReference type="InterPro" id="IPR001279">
    <property type="entry name" value="Metallo-B-lactamas"/>
</dbReference>
<evidence type="ECO:0000256" key="5">
    <source>
        <dbReference type="ARBA" id="ARBA00022833"/>
    </source>
</evidence>
<protein>
    <submittedName>
        <fullName evidence="7">Glyoxylase, beta-lactamase superfamily II</fullName>
    </submittedName>
</protein>
<evidence type="ECO:0000256" key="3">
    <source>
        <dbReference type="ARBA" id="ARBA00022723"/>
    </source>
</evidence>
<dbReference type="Gene3D" id="3.60.15.10">
    <property type="entry name" value="Ribonuclease Z/Hydroxyacylglutathione hydrolase-like"/>
    <property type="match status" value="1"/>
</dbReference>
<dbReference type="SUPFAM" id="SSF56281">
    <property type="entry name" value="Metallo-hydrolase/oxidoreductase"/>
    <property type="match status" value="1"/>
</dbReference>
<dbReference type="RefSeq" id="WP_075021188.1">
    <property type="nucleotide sequence ID" value="NZ_CP083237.1"/>
</dbReference>
<dbReference type="Pfam" id="PF00753">
    <property type="entry name" value="Lactamase_B"/>
    <property type="match status" value="1"/>
</dbReference>
<organism evidence="7 8">
    <name type="scientific">Actinomadura madurae</name>
    <dbReference type="NCBI Taxonomy" id="1993"/>
    <lineage>
        <taxon>Bacteria</taxon>
        <taxon>Bacillati</taxon>
        <taxon>Actinomycetota</taxon>
        <taxon>Actinomycetes</taxon>
        <taxon>Streptosporangiales</taxon>
        <taxon>Thermomonosporaceae</taxon>
        <taxon>Actinomadura</taxon>
    </lineage>
</organism>
<dbReference type="InParanoid" id="A0A1I5F4D2"/>
<evidence type="ECO:0000256" key="2">
    <source>
        <dbReference type="ARBA" id="ARBA00007749"/>
    </source>
</evidence>
<reference evidence="7 8" key="1">
    <citation type="submission" date="2016-10" db="EMBL/GenBank/DDBJ databases">
        <authorList>
            <person name="de Groot N.N."/>
        </authorList>
    </citation>
    <scope>NUCLEOTIDE SEQUENCE [LARGE SCALE GENOMIC DNA]</scope>
    <source>
        <strain evidence="7 8">DSM 43067</strain>
    </source>
</reference>
<dbReference type="AlphaFoldDB" id="A0A1I5F4D2"/>
<keyword evidence="3" id="KW-0479">Metal-binding</keyword>
<keyword evidence="4" id="KW-0378">Hydrolase</keyword>
<dbReference type="GO" id="GO:0016787">
    <property type="term" value="F:hydrolase activity"/>
    <property type="evidence" value="ECO:0007669"/>
    <property type="project" value="UniProtKB-KW"/>
</dbReference>
<dbReference type="CDD" id="cd07729">
    <property type="entry name" value="AHL_lactonase_MBL-fold"/>
    <property type="match status" value="1"/>
</dbReference>
<dbReference type="GeneID" id="99653897"/>
<keyword evidence="8" id="KW-1185">Reference proteome</keyword>
<evidence type="ECO:0000313" key="7">
    <source>
        <dbReference type="EMBL" id="SFO18584.1"/>
    </source>
</evidence>
<dbReference type="InterPro" id="IPR051013">
    <property type="entry name" value="MBL_superfamily_lactonases"/>
</dbReference>
<dbReference type="eggNOG" id="COG0491">
    <property type="taxonomic scope" value="Bacteria"/>
</dbReference>
<dbReference type="PANTHER" id="PTHR42978">
    <property type="entry name" value="QUORUM-QUENCHING LACTONASE YTNP-RELATED-RELATED"/>
    <property type="match status" value="1"/>
</dbReference>
<dbReference type="PANTHER" id="PTHR42978:SF7">
    <property type="entry name" value="METALLO-HYDROLASE RV2300C-RELATED"/>
    <property type="match status" value="1"/>
</dbReference>
<proteinExistence type="inferred from homology"/>
<evidence type="ECO:0000313" key="8">
    <source>
        <dbReference type="Proteomes" id="UP000183413"/>
    </source>
</evidence>
<comment type="cofactor">
    <cofactor evidence="1">
        <name>Zn(2+)</name>
        <dbReference type="ChEBI" id="CHEBI:29105"/>
    </cofactor>
</comment>
<evidence type="ECO:0000259" key="6">
    <source>
        <dbReference type="SMART" id="SM00849"/>
    </source>
</evidence>
<dbReference type="STRING" id="1993.SAMN04489713_104423"/>
<keyword evidence="5" id="KW-0862">Zinc</keyword>
<comment type="similarity">
    <text evidence="2">Belongs to the metallo-beta-lactamase superfamily.</text>
</comment>
<evidence type="ECO:0000256" key="1">
    <source>
        <dbReference type="ARBA" id="ARBA00001947"/>
    </source>
</evidence>
<dbReference type="Proteomes" id="UP000183413">
    <property type="component" value="Unassembled WGS sequence"/>
</dbReference>
<dbReference type="GO" id="GO:0046872">
    <property type="term" value="F:metal ion binding"/>
    <property type="evidence" value="ECO:0007669"/>
    <property type="project" value="UniProtKB-KW"/>
</dbReference>
<name>A0A1I5F4D2_9ACTN</name>
<dbReference type="SMART" id="SM00849">
    <property type="entry name" value="Lactamase_B"/>
    <property type="match status" value="1"/>
</dbReference>
<sequence length="289" mass="31628">MSDHSIWVLEYGFVDRFPASNLFAAQPNEGHRRMPYCFALVRSADRCALVDTGFADEATYRRLTAKYGRTGWAAPVDVLDRIGVAAAQVDTVILTHNHFDHAGCAGAFPNAHVYIQQREITQYEAALRRPPRFEYLTRSCQADLPALLAERERDGLGTRVDGEHEIAPGLAVRPAFDTHTAGSQVVAVSNAADGEWIFAGDNVYSYENLEGLRGDGILAPIAMTTGSATGWLDFADTMLSAVGGETRRIIPFHENRIWERFPSHAFDDGLHLAEISLAGGHGSLVEALT</sequence>
<feature type="domain" description="Metallo-beta-lactamase" evidence="6">
    <location>
        <begin position="34"/>
        <end position="253"/>
    </location>
</feature>
<evidence type="ECO:0000256" key="4">
    <source>
        <dbReference type="ARBA" id="ARBA00022801"/>
    </source>
</evidence>
<dbReference type="EMBL" id="FOVH01000004">
    <property type="protein sequence ID" value="SFO18584.1"/>
    <property type="molecule type" value="Genomic_DNA"/>
</dbReference>
<dbReference type="InterPro" id="IPR036866">
    <property type="entry name" value="RibonucZ/Hydroxyglut_hydro"/>
</dbReference>